<evidence type="ECO:0000256" key="2">
    <source>
        <dbReference type="SAM" id="MobiDB-lite"/>
    </source>
</evidence>
<dbReference type="RefSeq" id="WP_381737079.1">
    <property type="nucleotide sequence ID" value="NZ_JBHSDP010000007.1"/>
</dbReference>
<protein>
    <submittedName>
        <fullName evidence="5">ATP-binding protein</fullName>
    </submittedName>
</protein>
<evidence type="ECO:0000259" key="3">
    <source>
        <dbReference type="Pfam" id="PF13191"/>
    </source>
</evidence>
<dbReference type="SUPFAM" id="SSF52540">
    <property type="entry name" value="P-loop containing nucleoside triphosphate hydrolases"/>
    <property type="match status" value="1"/>
</dbReference>
<sequence length="759" mass="81552">MPDPTSGRPPRWCGAAAGPPAEPDAFVGRRAELGALARALGAARLVTVTGTGGVGKSRLAARAAARWAADGARRGGTDPRAPRAWARVDLAPLRDADLVDHAVVEALDLTDHTARTPRETLLALPRVLGFAGPGETDGANGADGARAAAGPRLLLVLDGFEHLANACADLVAELLRRVPQVRVLAVGRKPLGVAGERLFPLDPPAEDEAVRLLIARAAQHGVRVEAADPAVREVCRRLDRLPLAVELAAGRLRTLPPARLLERLDDRFRLLTGGPRDTLPRHRTLRTAIGWSHELCTPEQRLLWARLSVFTGPFDPDAAEYVCGGLGLPADDVLDVLGELVAQSVVAREETAAGPRLRMLDTVRAYGAGWLAATGDAERLRRRHRDWYVGLATWCELEWFSPRQTEVAARIETELPNLRSALEYCVTGPGEARLAQYLAGCLWFCWAGCGRLAEGRHWLARAVALDGGHEPSRLKALWVLAYVAILQGDTGPALAALQECRDIAESAASATALAYAEHRTGCLALVTDDMERAERLLRSALERYREIGELNSTVLMGQVELAMTRAFQGDLADAVRLCEDVRRVCDDHGERWSRAYALYVLAYAAWHEGRLGYARDLLVDCLTDTHGFHDLLGSVLAVELLALVTVSEGDAAEAAVLQGAAGGMWASVGLRLFGSVHYNAPHELCEARARERLGDARYEARVREGAGLGREAAVARALGRAGRRPLRALPGPRGRAGTGSPHTRQPAASPTRKGGETAG</sequence>
<dbReference type="EMBL" id="JBHSDP010000007">
    <property type="protein sequence ID" value="MFC4327248.1"/>
    <property type="molecule type" value="Genomic_DNA"/>
</dbReference>
<dbReference type="PANTHER" id="PTHR47691:SF3">
    <property type="entry name" value="HTH-TYPE TRANSCRIPTIONAL REGULATOR RV0890C-RELATED"/>
    <property type="match status" value="1"/>
</dbReference>
<keyword evidence="5" id="KW-0547">Nucleotide-binding</keyword>
<keyword evidence="5" id="KW-0067">ATP-binding</keyword>
<dbReference type="Pfam" id="PF25872">
    <property type="entry name" value="HTH_77"/>
    <property type="match status" value="1"/>
</dbReference>
<gene>
    <name evidence="5" type="ORF">ACFPC0_05310</name>
</gene>
<feature type="region of interest" description="Disordered" evidence="2">
    <location>
        <begin position="1"/>
        <end position="21"/>
    </location>
</feature>
<comment type="caution">
    <text evidence="5">The sequence shown here is derived from an EMBL/GenBank/DDBJ whole genome shotgun (WGS) entry which is preliminary data.</text>
</comment>
<feature type="region of interest" description="Disordered" evidence="2">
    <location>
        <begin position="719"/>
        <end position="759"/>
    </location>
</feature>
<reference evidence="6" key="1">
    <citation type="journal article" date="2019" name="Int. J. Syst. Evol. Microbiol.">
        <title>The Global Catalogue of Microorganisms (GCM) 10K type strain sequencing project: providing services to taxonomists for standard genome sequencing and annotation.</title>
        <authorList>
            <consortium name="The Broad Institute Genomics Platform"/>
            <consortium name="The Broad Institute Genome Sequencing Center for Infectious Disease"/>
            <person name="Wu L."/>
            <person name="Ma J."/>
        </authorList>
    </citation>
    <scope>NUCLEOTIDE SEQUENCE [LARGE SCALE GENOMIC DNA]</scope>
    <source>
        <strain evidence="6">PCU 347</strain>
    </source>
</reference>
<evidence type="ECO:0000259" key="4">
    <source>
        <dbReference type="Pfam" id="PF25872"/>
    </source>
</evidence>
<evidence type="ECO:0000313" key="5">
    <source>
        <dbReference type="EMBL" id="MFC4327248.1"/>
    </source>
</evidence>
<dbReference type="Pfam" id="PF13191">
    <property type="entry name" value="AAA_16"/>
    <property type="match status" value="1"/>
</dbReference>
<proteinExistence type="predicted"/>
<evidence type="ECO:0000256" key="1">
    <source>
        <dbReference type="SAM" id="Coils"/>
    </source>
</evidence>
<organism evidence="5 6">
    <name type="scientific">Streptomyces andamanensis</name>
    <dbReference type="NCBI Taxonomy" id="1565035"/>
    <lineage>
        <taxon>Bacteria</taxon>
        <taxon>Bacillati</taxon>
        <taxon>Actinomycetota</taxon>
        <taxon>Actinomycetes</taxon>
        <taxon>Kitasatosporales</taxon>
        <taxon>Streptomycetaceae</taxon>
        <taxon>Streptomyces</taxon>
    </lineage>
</organism>
<evidence type="ECO:0000313" key="6">
    <source>
        <dbReference type="Proteomes" id="UP001595824"/>
    </source>
</evidence>
<dbReference type="InterPro" id="IPR011990">
    <property type="entry name" value="TPR-like_helical_dom_sf"/>
</dbReference>
<dbReference type="InterPro" id="IPR058852">
    <property type="entry name" value="HTH_77"/>
</dbReference>
<accession>A0ABV8T9K4</accession>
<keyword evidence="1" id="KW-0175">Coiled coil</keyword>
<keyword evidence="6" id="KW-1185">Reference proteome</keyword>
<dbReference type="Gene3D" id="3.40.50.300">
    <property type="entry name" value="P-loop containing nucleotide triphosphate hydrolases"/>
    <property type="match status" value="1"/>
</dbReference>
<name>A0ABV8T9K4_9ACTN</name>
<dbReference type="GO" id="GO:0005524">
    <property type="term" value="F:ATP binding"/>
    <property type="evidence" value="ECO:0007669"/>
    <property type="project" value="UniProtKB-KW"/>
</dbReference>
<dbReference type="Gene3D" id="1.25.40.10">
    <property type="entry name" value="Tetratricopeptide repeat domain"/>
    <property type="match status" value="1"/>
</dbReference>
<feature type="coiled-coil region" evidence="1">
    <location>
        <begin position="523"/>
        <end position="550"/>
    </location>
</feature>
<feature type="domain" description="Orc1-like AAA ATPase" evidence="3">
    <location>
        <begin position="26"/>
        <end position="184"/>
    </location>
</feature>
<dbReference type="InterPro" id="IPR041664">
    <property type="entry name" value="AAA_16"/>
</dbReference>
<feature type="domain" description="Winged helix-turn-helix" evidence="4">
    <location>
        <begin position="302"/>
        <end position="368"/>
    </location>
</feature>
<dbReference type="Proteomes" id="UP001595824">
    <property type="component" value="Unassembled WGS sequence"/>
</dbReference>
<dbReference type="InterPro" id="IPR027417">
    <property type="entry name" value="P-loop_NTPase"/>
</dbReference>
<dbReference type="PANTHER" id="PTHR47691">
    <property type="entry name" value="REGULATOR-RELATED"/>
    <property type="match status" value="1"/>
</dbReference>
<dbReference type="SUPFAM" id="SSF48452">
    <property type="entry name" value="TPR-like"/>
    <property type="match status" value="1"/>
</dbReference>